<dbReference type="EMBL" id="JACHXU010000040">
    <property type="protein sequence ID" value="MBB3210508.1"/>
    <property type="molecule type" value="Genomic_DNA"/>
</dbReference>
<dbReference type="AlphaFoldDB" id="A0A7W5E6J7"/>
<accession>A0A7W5E6J7</accession>
<evidence type="ECO:0000313" key="1">
    <source>
        <dbReference type="EMBL" id="MBB3210508.1"/>
    </source>
</evidence>
<proteinExistence type="predicted"/>
<gene>
    <name evidence="1" type="ORF">FHS27_006355</name>
</gene>
<protein>
    <recommendedName>
        <fullName evidence="3">Transposase</fullName>
    </recommendedName>
</protein>
<dbReference type="Proteomes" id="UP000536179">
    <property type="component" value="Unassembled WGS sequence"/>
</dbReference>
<reference evidence="1 2" key="1">
    <citation type="submission" date="2020-08" db="EMBL/GenBank/DDBJ databases">
        <title>Genomic Encyclopedia of Type Strains, Phase III (KMG-III): the genomes of soil and plant-associated and newly described type strains.</title>
        <authorList>
            <person name="Whitman W."/>
        </authorList>
    </citation>
    <scope>NUCLEOTIDE SEQUENCE [LARGE SCALE GENOMIC DNA]</scope>
    <source>
        <strain evidence="1 2">CECT 8075</strain>
    </source>
</reference>
<comment type="caution">
    <text evidence="1">The sequence shown here is derived from an EMBL/GenBank/DDBJ whole genome shotgun (WGS) entry which is preliminary data.</text>
</comment>
<organism evidence="1 2">
    <name type="scientific">Aporhodopirellula rubra</name>
    <dbReference type="NCBI Taxonomy" id="980271"/>
    <lineage>
        <taxon>Bacteria</taxon>
        <taxon>Pseudomonadati</taxon>
        <taxon>Planctomycetota</taxon>
        <taxon>Planctomycetia</taxon>
        <taxon>Pirellulales</taxon>
        <taxon>Pirellulaceae</taxon>
        <taxon>Aporhodopirellula</taxon>
    </lineage>
</organism>
<sequence length="96" mass="10624">MVSIDAAGCKRNIAAKIVDAKGDYVLALKGNPGKLHDAVIQYIVGHMENDFNDVTACNFTERFRGTRTQGRTWLLPMTVPEDFIAQTLRDQPAKTS</sequence>
<keyword evidence="2" id="KW-1185">Reference proteome</keyword>
<evidence type="ECO:0000313" key="2">
    <source>
        <dbReference type="Proteomes" id="UP000536179"/>
    </source>
</evidence>
<name>A0A7W5E6J7_9BACT</name>
<evidence type="ECO:0008006" key="3">
    <source>
        <dbReference type="Google" id="ProtNLM"/>
    </source>
</evidence>